<dbReference type="Pfam" id="PF13489">
    <property type="entry name" value="Methyltransf_23"/>
    <property type="match status" value="1"/>
</dbReference>
<dbReference type="CDD" id="cd02440">
    <property type="entry name" value="AdoMet_MTases"/>
    <property type="match status" value="1"/>
</dbReference>
<dbReference type="Gene3D" id="3.40.50.150">
    <property type="entry name" value="Vaccinia Virus protein VP39"/>
    <property type="match status" value="1"/>
</dbReference>
<keyword evidence="2" id="KW-0489">Methyltransferase</keyword>
<accession>A0A6A5ZE26</accession>
<evidence type="ECO:0000256" key="1">
    <source>
        <dbReference type="SAM" id="MobiDB-lite"/>
    </source>
</evidence>
<reference evidence="2" key="1">
    <citation type="journal article" date="2020" name="Stud. Mycol.">
        <title>101 Dothideomycetes genomes: a test case for predicting lifestyles and emergence of pathogens.</title>
        <authorList>
            <person name="Haridas S."/>
            <person name="Albert R."/>
            <person name="Binder M."/>
            <person name="Bloem J."/>
            <person name="Labutti K."/>
            <person name="Salamov A."/>
            <person name="Andreopoulos B."/>
            <person name="Baker S."/>
            <person name="Barry K."/>
            <person name="Bills G."/>
            <person name="Bluhm B."/>
            <person name="Cannon C."/>
            <person name="Castanera R."/>
            <person name="Culley D."/>
            <person name="Daum C."/>
            <person name="Ezra D."/>
            <person name="Gonzalez J."/>
            <person name="Henrissat B."/>
            <person name="Kuo A."/>
            <person name="Liang C."/>
            <person name="Lipzen A."/>
            <person name="Lutzoni F."/>
            <person name="Magnuson J."/>
            <person name="Mondo S."/>
            <person name="Nolan M."/>
            <person name="Ohm R."/>
            <person name="Pangilinan J."/>
            <person name="Park H.-J."/>
            <person name="Ramirez L."/>
            <person name="Alfaro M."/>
            <person name="Sun H."/>
            <person name="Tritt A."/>
            <person name="Yoshinaga Y."/>
            <person name="Zwiers L.-H."/>
            <person name="Turgeon B."/>
            <person name="Goodwin S."/>
            <person name="Spatafora J."/>
            <person name="Crous P."/>
            <person name="Grigoriev I."/>
        </authorList>
    </citation>
    <scope>NUCLEOTIDE SEQUENCE</scope>
    <source>
        <strain evidence="2">CBS 627.86</strain>
    </source>
</reference>
<protein>
    <submittedName>
        <fullName evidence="2">S-adenosyl-L-methionine-dependent methyltransferase</fullName>
    </submittedName>
</protein>
<keyword evidence="3" id="KW-1185">Reference proteome</keyword>
<dbReference type="PANTHER" id="PTHR43591:SF108">
    <property type="entry name" value="S-ADENOSYL-L-METHIONINE-DEPENDENT METHYLTRANSFERASE"/>
    <property type="match status" value="1"/>
</dbReference>
<sequence>MSLSEANRKYFDSISDAYDNKPWFTKVNQQVTEELQARLEWIGIPLVNTGSPTDVKEVKFLDYACGPGLMSRIFGPYVTVTKGIDISPNMVATYNARARTAGLPVFSINAVMGDLFNKNEAPSSEISGSEFRNFDLVAVGFGFHHFEDVVHAARCLKERLRPGGVLVINDFLEGGDLKADEHGNPIAGTEGDHAHHHHHPGHHRQSHHHGHDGIKSEKCDPATHTHANVKQEWDDVSSSREVKEQMKDSIAVYSFTVDGVKKFFTEAGFVDVDVAVMPERVYMQFGGRKIWRTILFAKGRKPLETEAKSEL</sequence>
<feature type="compositionally biased region" description="Basic residues" evidence="1">
    <location>
        <begin position="194"/>
        <end position="210"/>
    </location>
</feature>
<dbReference type="GO" id="GO:0008168">
    <property type="term" value="F:methyltransferase activity"/>
    <property type="evidence" value="ECO:0007669"/>
    <property type="project" value="UniProtKB-KW"/>
</dbReference>
<dbReference type="InterPro" id="IPR029063">
    <property type="entry name" value="SAM-dependent_MTases_sf"/>
</dbReference>
<dbReference type="AlphaFoldDB" id="A0A6A5ZE26"/>
<proteinExistence type="predicted"/>
<dbReference type="PANTHER" id="PTHR43591">
    <property type="entry name" value="METHYLTRANSFERASE"/>
    <property type="match status" value="1"/>
</dbReference>
<name>A0A6A5ZE26_9PLEO</name>
<keyword evidence="2" id="KW-0808">Transferase</keyword>
<evidence type="ECO:0000313" key="3">
    <source>
        <dbReference type="Proteomes" id="UP000799770"/>
    </source>
</evidence>
<dbReference type="OrthoDB" id="3647at2759"/>
<organism evidence="2 3">
    <name type="scientific">Lophiotrema nucula</name>
    <dbReference type="NCBI Taxonomy" id="690887"/>
    <lineage>
        <taxon>Eukaryota</taxon>
        <taxon>Fungi</taxon>
        <taxon>Dikarya</taxon>
        <taxon>Ascomycota</taxon>
        <taxon>Pezizomycotina</taxon>
        <taxon>Dothideomycetes</taxon>
        <taxon>Pleosporomycetidae</taxon>
        <taxon>Pleosporales</taxon>
        <taxon>Lophiotremataceae</taxon>
        <taxon>Lophiotrema</taxon>
    </lineage>
</organism>
<feature type="compositionally biased region" description="Basic and acidic residues" evidence="1">
    <location>
        <begin position="211"/>
        <end position="240"/>
    </location>
</feature>
<dbReference type="GO" id="GO:0032259">
    <property type="term" value="P:methylation"/>
    <property type="evidence" value="ECO:0007669"/>
    <property type="project" value="UniProtKB-KW"/>
</dbReference>
<dbReference type="Proteomes" id="UP000799770">
    <property type="component" value="Unassembled WGS sequence"/>
</dbReference>
<dbReference type="SUPFAM" id="SSF53335">
    <property type="entry name" value="S-adenosyl-L-methionine-dependent methyltransferases"/>
    <property type="match status" value="1"/>
</dbReference>
<evidence type="ECO:0000313" key="2">
    <source>
        <dbReference type="EMBL" id="KAF2116578.1"/>
    </source>
</evidence>
<dbReference type="EMBL" id="ML977320">
    <property type="protein sequence ID" value="KAF2116578.1"/>
    <property type="molecule type" value="Genomic_DNA"/>
</dbReference>
<gene>
    <name evidence="2" type="ORF">BDV96DRAFT_490762</name>
</gene>
<feature type="region of interest" description="Disordered" evidence="1">
    <location>
        <begin position="179"/>
        <end position="240"/>
    </location>
</feature>